<feature type="compositionally biased region" description="Basic and acidic residues" evidence="4">
    <location>
        <begin position="854"/>
        <end position="898"/>
    </location>
</feature>
<dbReference type="GO" id="GO:0005524">
    <property type="term" value="F:ATP binding"/>
    <property type="evidence" value="ECO:0007669"/>
    <property type="project" value="InterPro"/>
</dbReference>
<dbReference type="VEuPathDB" id="FungiDB:YALI1_F06708g"/>
<feature type="compositionally biased region" description="Polar residues" evidence="4">
    <location>
        <begin position="738"/>
        <end position="749"/>
    </location>
</feature>
<keyword evidence="1" id="KW-0547">Nucleotide-binding</keyword>
<feature type="compositionally biased region" description="Acidic residues" evidence="4">
    <location>
        <begin position="507"/>
        <end position="537"/>
    </location>
</feature>
<feature type="domain" description="Helicase ATP-binding" evidence="5">
    <location>
        <begin position="175"/>
        <end position="356"/>
    </location>
</feature>
<accession>A0A1D8NLY9</accession>
<dbReference type="SMART" id="SM00487">
    <property type="entry name" value="DEXDc"/>
    <property type="match status" value="1"/>
</dbReference>
<name>A0A1D8NLY9_YARLL</name>
<feature type="region of interest" description="Disordered" evidence="4">
    <location>
        <begin position="942"/>
        <end position="1052"/>
    </location>
</feature>
<protein>
    <recommendedName>
        <fullName evidence="9">SNF2 family N-terminal domain-domain-containing protein</fullName>
    </recommendedName>
</protein>
<evidence type="ECO:0000256" key="4">
    <source>
        <dbReference type="SAM" id="MobiDB-lite"/>
    </source>
</evidence>
<dbReference type="InterPro" id="IPR000330">
    <property type="entry name" value="SNF2_N"/>
</dbReference>
<gene>
    <name evidence="7" type="ORF">YALI1_F06708g</name>
</gene>
<feature type="compositionally biased region" description="Basic and acidic residues" evidence="4">
    <location>
        <begin position="707"/>
        <end position="737"/>
    </location>
</feature>
<keyword evidence="3" id="KW-0067">ATP-binding</keyword>
<feature type="compositionally biased region" description="Basic residues" evidence="4">
    <location>
        <begin position="118"/>
        <end position="131"/>
    </location>
</feature>
<dbReference type="EMBL" id="CP017558">
    <property type="protein sequence ID" value="AOW06651.1"/>
    <property type="molecule type" value="Genomic_DNA"/>
</dbReference>
<proteinExistence type="predicted"/>
<dbReference type="InterPro" id="IPR027417">
    <property type="entry name" value="P-loop_NTPase"/>
</dbReference>
<feature type="region of interest" description="Disordered" evidence="4">
    <location>
        <begin position="838"/>
        <end position="930"/>
    </location>
</feature>
<dbReference type="eggNOG" id="KOG0385">
    <property type="taxonomic scope" value="Eukaryota"/>
</dbReference>
<dbReference type="Gene3D" id="3.40.50.300">
    <property type="entry name" value="P-loop containing nucleotide triphosphate hydrolases"/>
    <property type="match status" value="1"/>
</dbReference>
<evidence type="ECO:0000256" key="2">
    <source>
        <dbReference type="ARBA" id="ARBA00022801"/>
    </source>
</evidence>
<dbReference type="InterPro" id="IPR014001">
    <property type="entry name" value="Helicase_ATP-bd"/>
</dbReference>
<dbReference type="PROSITE" id="PS51194">
    <property type="entry name" value="HELICASE_CTER"/>
    <property type="match status" value="1"/>
</dbReference>
<dbReference type="RefSeq" id="XP_068139362.1">
    <property type="nucleotide sequence ID" value="XM_068283261.1"/>
</dbReference>
<evidence type="ECO:0000256" key="3">
    <source>
        <dbReference type="ARBA" id="ARBA00022840"/>
    </source>
</evidence>
<organism evidence="7 8">
    <name type="scientific">Yarrowia lipolytica</name>
    <name type="common">Candida lipolytica</name>
    <dbReference type="NCBI Taxonomy" id="4952"/>
    <lineage>
        <taxon>Eukaryota</taxon>
        <taxon>Fungi</taxon>
        <taxon>Dikarya</taxon>
        <taxon>Ascomycota</taxon>
        <taxon>Saccharomycotina</taxon>
        <taxon>Dipodascomycetes</taxon>
        <taxon>Dipodascales</taxon>
        <taxon>Dipodascales incertae sedis</taxon>
        <taxon>Yarrowia</taxon>
    </lineage>
</organism>
<dbReference type="CDD" id="cd18793">
    <property type="entry name" value="SF2_C_SNF"/>
    <property type="match status" value="1"/>
</dbReference>
<evidence type="ECO:0008006" key="9">
    <source>
        <dbReference type="Google" id="ProtNLM"/>
    </source>
</evidence>
<feature type="compositionally biased region" description="Polar residues" evidence="4">
    <location>
        <begin position="899"/>
        <end position="930"/>
    </location>
</feature>
<evidence type="ECO:0000256" key="1">
    <source>
        <dbReference type="ARBA" id="ARBA00022741"/>
    </source>
</evidence>
<dbReference type="Proteomes" id="UP000182444">
    <property type="component" value="Chromosome 1F"/>
</dbReference>
<dbReference type="PANTHER" id="PTHR10799">
    <property type="entry name" value="SNF2/RAD54 HELICASE FAMILY"/>
    <property type="match status" value="1"/>
</dbReference>
<dbReference type="SUPFAM" id="SSF52540">
    <property type="entry name" value="P-loop containing nucleoside triphosphate hydrolases"/>
    <property type="match status" value="2"/>
</dbReference>
<feature type="region of interest" description="Disordered" evidence="4">
    <location>
        <begin position="696"/>
        <end position="749"/>
    </location>
</feature>
<feature type="compositionally biased region" description="Basic and acidic residues" evidence="4">
    <location>
        <begin position="494"/>
        <end position="506"/>
    </location>
</feature>
<feature type="region of interest" description="Disordered" evidence="4">
    <location>
        <begin position="77"/>
        <end position="148"/>
    </location>
</feature>
<dbReference type="PROSITE" id="PS51192">
    <property type="entry name" value="HELICASE_ATP_BIND_1"/>
    <property type="match status" value="1"/>
</dbReference>
<evidence type="ECO:0000259" key="6">
    <source>
        <dbReference type="PROSITE" id="PS51194"/>
    </source>
</evidence>
<feature type="compositionally biased region" description="Polar residues" evidence="4">
    <location>
        <begin position="1011"/>
        <end position="1023"/>
    </location>
</feature>
<dbReference type="Gene3D" id="3.40.50.10810">
    <property type="entry name" value="Tandem AAA-ATPase domain"/>
    <property type="match status" value="1"/>
</dbReference>
<dbReference type="GO" id="GO:0016787">
    <property type="term" value="F:hydrolase activity"/>
    <property type="evidence" value="ECO:0007669"/>
    <property type="project" value="UniProtKB-KW"/>
</dbReference>
<feature type="compositionally biased region" description="Acidic residues" evidence="4">
    <location>
        <begin position="479"/>
        <end position="490"/>
    </location>
</feature>
<keyword evidence="2" id="KW-0378">Hydrolase</keyword>
<dbReference type="FunFam" id="3.40.50.10810:FF:000131">
    <property type="entry name" value="AGAP010699-PA"/>
    <property type="match status" value="1"/>
</dbReference>
<evidence type="ECO:0000259" key="5">
    <source>
        <dbReference type="PROSITE" id="PS51192"/>
    </source>
</evidence>
<dbReference type="GeneID" id="2909027"/>
<evidence type="ECO:0000313" key="8">
    <source>
        <dbReference type="Proteomes" id="UP000182444"/>
    </source>
</evidence>
<sequence>MRTLTFISDRFRTATSCTAFTCCYVRPSASLQYSTNPVDISSLSESDRFNRISHLLEQSKVYSSVLQDRLQKEREARELARQEEEKAQEASRDRKDRREAREREKQKNLEKLEEKKNATRGKTRASRRKAVLSKTEVQEMDKSKKSKNFKKIGQPRIITGASMYDYQIHGIEWMASLYENGLNGILADEMGLGKTLQTIAFLSFLIEKQVGGPYLVVVPLSTLNNWENEFRKFAPSIPVVKFYGDKKERAALWKGVRVDYEMRGLKKRGGKDGEFVETFPVVITTYETVVMETRRLQMMTWKYLIVDEGHRIKNVNSLLLKKLKLLDTSNRLLLTGTPLQNNLTELWSLLNFLLPDVFSDLSMFQSWFDEKENGSGDGFGGENRSAELVETLHSILKPFLLRRLKSEVYSNLPDKREYLIYIQMAPLQEALEHRLRRHARTINTKAQKKDRVTPEIVPEPLGKRVRKQIVREDVVDTFDADLGSDDDGYDSNESVDRDLKRQKKEDYEEEEDYEDGSDGEEEEEEEDDEEGGSEVEDEGIRKKKKKHVNSTTSSSLLPPADKAAPLTQLQKDIIEGRVKWVDNKWVPKTEEELAKMEADRALAENLMNEHTMSETAQMADHVPKDILDVINDTKNASTTIPSLQPMHPDAPRHAIKSDPHQMPPKNYYSAPDGNWYPLYLHPLFPKRKQTVTGMTNHVIGSDGFGKPLKESHQKSREQKSREQKSREQKSREQKSREQSPSQKLGSCVSTAAKVESRDLTSSFSVKKELDPVDQYMLRLQLLKEKREKEEAEAAAERAKMDPVDAYVDKLRQLQRLSPEDEEETDVETKMEEELRRLREETLNSLDSVEAETETESREMRELRAELLGLKKQEDVKSESETVKKGSFGEDKDSMKKEQVSISSFVKSESEGVTSKNDSESSGVSEPSAVTVTSGMAFEPIYSASQSSEVTHNAPETVQSPSMVSDTTLNPSTLSDTALNPSIVSDTAPKPSTSPSVTPTAPKTVVKPSTTSQLSAVPLTTISDSDSDEFASANEDLQESNGKVPPEDLDEEVSEKLKEEVKSEQKVVDSVDEKAAEVVQELSTSVMPSRDLTPEELAPDITEFLSTIAFDKISTSQTLANLRKVANSPYLVKFPWGEEEPVDERIISDSGKMRVFDQLAMELVSRKHKMLVFSQFSGTLDLLTEWCEFRHLPYCMLIGSMGLEERQEMIDAFNEESGPSIFLITTRAGGTGINLTAADSVVIFDSDWNPQQDKQAIDRSHRIGQKKPCVIYRLISTNTMEEMLVRVASDKKRLDEMVIQAGDYSGFSKDANKTVDIDKTFLREIMTGKSDYEAHEGIEKIDDELMETLLDRSDESYKRHRDKTVELPKSIEVIIGSRDEHT</sequence>
<reference evidence="7 8" key="1">
    <citation type="journal article" date="2016" name="PLoS ONE">
        <title>Sequence Assembly of Yarrowia lipolytica Strain W29/CLIB89 Shows Transposable Element Diversity.</title>
        <authorList>
            <person name="Magnan C."/>
            <person name="Yu J."/>
            <person name="Chang I."/>
            <person name="Jahn E."/>
            <person name="Kanomata Y."/>
            <person name="Wu J."/>
            <person name="Zeller M."/>
            <person name="Oakes M."/>
            <person name="Baldi P."/>
            <person name="Sandmeyer S."/>
        </authorList>
    </citation>
    <scope>NUCLEOTIDE SEQUENCE [LARGE SCALE GENOMIC DNA]</scope>
    <source>
        <strain evidence="8">CLIB89(W29)</strain>
    </source>
</reference>
<dbReference type="InterPro" id="IPR001650">
    <property type="entry name" value="Helicase_C-like"/>
</dbReference>
<dbReference type="SMART" id="SM00490">
    <property type="entry name" value="HELICc"/>
    <property type="match status" value="1"/>
</dbReference>
<dbReference type="Pfam" id="PF00271">
    <property type="entry name" value="Helicase_C"/>
    <property type="match status" value="1"/>
</dbReference>
<feature type="domain" description="Helicase C-terminal" evidence="6">
    <location>
        <begin position="1154"/>
        <end position="1304"/>
    </location>
</feature>
<feature type="compositionally biased region" description="Polar residues" evidence="4">
    <location>
        <begin position="942"/>
        <end position="984"/>
    </location>
</feature>
<dbReference type="Pfam" id="PF00176">
    <property type="entry name" value="SNF2-rel_dom"/>
    <property type="match status" value="1"/>
</dbReference>
<evidence type="ECO:0000313" key="7">
    <source>
        <dbReference type="EMBL" id="AOW06651.1"/>
    </source>
</evidence>
<dbReference type="InterPro" id="IPR049730">
    <property type="entry name" value="SNF2/RAD54-like_C"/>
</dbReference>
<dbReference type="VEuPathDB" id="FungiDB:YALI0_F04356g"/>
<feature type="compositionally biased region" description="Basic and acidic residues" evidence="4">
    <location>
        <begin position="77"/>
        <end position="117"/>
    </location>
</feature>
<feature type="region of interest" description="Disordered" evidence="4">
    <location>
        <begin position="479"/>
        <end position="563"/>
    </location>
</feature>
<feature type="compositionally biased region" description="Low complexity" evidence="4">
    <location>
        <begin position="986"/>
        <end position="1010"/>
    </location>
</feature>
<dbReference type="InterPro" id="IPR038718">
    <property type="entry name" value="SNF2-like_sf"/>
</dbReference>